<organism evidence="1 2">
    <name type="scientific">Dysgonomonas alginatilytica</name>
    <dbReference type="NCBI Taxonomy" id="1605892"/>
    <lineage>
        <taxon>Bacteria</taxon>
        <taxon>Pseudomonadati</taxon>
        <taxon>Bacteroidota</taxon>
        <taxon>Bacteroidia</taxon>
        <taxon>Bacteroidales</taxon>
        <taxon>Dysgonomonadaceae</taxon>
        <taxon>Dysgonomonas</taxon>
    </lineage>
</organism>
<reference evidence="1 2" key="1">
    <citation type="submission" date="2018-03" db="EMBL/GenBank/DDBJ databases">
        <title>Genomic Encyclopedia of Archaeal and Bacterial Type Strains, Phase II (KMG-II): from individual species to whole genera.</title>
        <authorList>
            <person name="Goeker M."/>
        </authorList>
    </citation>
    <scope>NUCLEOTIDE SEQUENCE [LARGE SCALE GENOMIC DNA]</scope>
    <source>
        <strain evidence="1 2">DSM 100214</strain>
    </source>
</reference>
<gene>
    <name evidence="1" type="ORF">CLV62_10317</name>
</gene>
<dbReference type="EMBL" id="QICL01000003">
    <property type="protein sequence ID" value="PXV67344.1"/>
    <property type="molecule type" value="Genomic_DNA"/>
</dbReference>
<keyword evidence="2" id="KW-1185">Reference proteome</keyword>
<evidence type="ECO:0000313" key="2">
    <source>
        <dbReference type="Proteomes" id="UP000247973"/>
    </source>
</evidence>
<comment type="caution">
    <text evidence="1">The sequence shown here is derived from an EMBL/GenBank/DDBJ whole genome shotgun (WGS) entry which is preliminary data.</text>
</comment>
<name>A0A2V3PUG7_9BACT</name>
<accession>A0A2V3PUG7</accession>
<dbReference type="AlphaFoldDB" id="A0A2V3PUG7"/>
<protein>
    <submittedName>
        <fullName evidence="1">Uncharacterized protein</fullName>
    </submittedName>
</protein>
<proteinExistence type="predicted"/>
<sequence>MDRVRELNYNKRRINNELFTTYQEVIKELVLRIVHKTRKYPIKYIKMILKVIYLKLDIDKKAKSTDLNLLFQTSPCYINKNGKIVRGIIIW</sequence>
<evidence type="ECO:0000313" key="1">
    <source>
        <dbReference type="EMBL" id="PXV67344.1"/>
    </source>
</evidence>
<dbReference type="Proteomes" id="UP000247973">
    <property type="component" value="Unassembled WGS sequence"/>
</dbReference>